<keyword evidence="1" id="KW-0472">Membrane</keyword>
<dbReference type="EMBL" id="WWNE01000003">
    <property type="protein sequence ID" value="NBG64872.1"/>
    <property type="molecule type" value="Genomic_DNA"/>
</dbReference>
<dbReference type="Proteomes" id="UP000470771">
    <property type="component" value="Unassembled WGS sequence"/>
</dbReference>
<evidence type="ECO:0000256" key="1">
    <source>
        <dbReference type="SAM" id="Phobius"/>
    </source>
</evidence>
<keyword evidence="1" id="KW-0812">Transmembrane</keyword>
<evidence type="ECO:0000313" key="2">
    <source>
        <dbReference type="EMBL" id="NBG64872.1"/>
    </source>
</evidence>
<dbReference type="Pfam" id="PF19868">
    <property type="entry name" value="DUF6341"/>
    <property type="match status" value="1"/>
</dbReference>
<comment type="caution">
    <text evidence="2">The sequence shown here is derived from an EMBL/GenBank/DDBJ whole genome shotgun (WGS) entry which is preliminary data.</text>
</comment>
<keyword evidence="3" id="KW-1185">Reference proteome</keyword>
<dbReference type="AlphaFoldDB" id="A0A6N9NGD4"/>
<sequence>MTWNDLVYGLGDLLEATFEILPPLGNIPNIIFILIIFASLVYWMIELGKYKKKAKQEGSIE</sequence>
<name>A0A6N9NGD4_9FLAO</name>
<proteinExistence type="predicted"/>
<evidence type="ECO:0000313" key="3">
    <source>
        <dbReference type="Proteomes" id="UP000470771"/>
    </source>
</evidence>
<protein>
    <submittedName>
        <fullName evidence="2">Uncharacterized protein</fullName>
    </submittedName>
</protein>
<accession>A0A6N9NGD4</accession>
<dbReference type="InterPro" id="IPR045922">
    <property type="entry name" value="DUF6341"/>
</dbReference>
<keyword evidence="1" id="KW-1133">Transmembrane helix</keyword>
<organism evidence="2 3">
    <name type="scientific">Acidiluteibacter ferrifornacis</name>
    <dbReference type="NCBI Taxonomy" id="2692424"/>
    <lineage>
        <taxon>Bacteria</taxon>
        <taxon>Pseudomonadati</taxon>
        <taxon>Bacteroidota</taxon>
        <taxon>Flavobacteriia</taxon>
        <taxon>Flavobacteriales</taxon>
        <taxon>Cryomorphaceae</taxon>
        <taxon>Acidiluteibacter</taxon>
    </lineage>
</organism>
<gene>
    <name evidence="2" type="ORF">GQN54_02005</name>
</gene>
<reference evidence="2 3" key="1">
    <citation type="submission" date="2019-12" db="EMBL/GenBank/DDBJ databases">
        <authorList>
            <person name="Zhao J."/>
        </authorList>
    </citation>
    <scope>NUCLEOTIDE SEQUENCE [LARGE SCALE GENOMIC DNA]</scope>
    <source>
        <strain evidence="2 3">S-15</strain>
    </source>
</reference>
<dbReference type="RefSeq" id="WP_160631435.1">
    <property type="nucleotide sequence ID" value="NZ_WWNE01000003.1"/>
</dbReference>
<feature type="transmembrane region" description="Helical" evidence="1">
    <location>
        <begin position="27"/>
        <end position="45"/>
    </location>
</feature>